<accession>A0ABV7ZXQ7</accession>
<dbReference type="Pfam" id="PF20227">
    <property type="entry name" value="DUF6586"/>
    <property type="match status" value="1"/>
</dbReference>
<reference evidence="2" key="1">
    <citation type="journal article" date="2019" name="Int. J. Syst. Evol. Microbiol.">
        <title>The Global Catalogue of Microorganisms (GCM) 10K type strain sequencing project: providing services to taxonomists for standard genome sequencing and annotation.</title>
        <authorList>
            <consortium name="The Broad Institute Genomics Platform"/>
            <consortium name="The Broad Institute Genome Sequencing Center for Infectious Disease"/>
            <person name="Wu L."/>
            <person name="Ma J."/>
        </authorList>
    </citation>
    <scope>NUCLEOTIDE SEQUENCE [LARGE SCALE GENOMIC DNA]</scope>
    <source>
        <strain evidence="2">IBRC 10765</strain>
    </source>
</reference>
<evidence type="ECO:0000313" key="2">
    <source>
        <dbReference type="Proteomes" id="UP001595617"/>
    </source>
</evidence>
<proteinExistence type="predicted"/>
<dbReference type="EMBL" id="JBHRYR010000003">
    <property type="protein sequence ID" value="MFC3853014.1"/>
    <property type="molecule type" value="Genomic_DNA"/>
</dbReference>
<name>A0ABV7ZXQ7_9GAMM</name>
<gene>
    <name evidence="1" type="ORF">ACFOOG_09255</name>
</gene>
<keyword evidence="2" id="KW-1185">Reference proteome</keyword>
<comment type="caution">
    <text evidence="1">The sequence shown here is derived from an EMBL/GenBank/DDBJ whole genome shotgun (WGS) entry which is preliminary data.</text>
</comment>
<evidence type="ECO:0000313" key="1">
    <source>
        <dbReference type="EMBL" id="MFC3853014.1"/>
    </source>
</evidence>
<protein>
    <submittedName>
        <fullName evidence="1">DUF6586 family protein</fullName>
    </submittedName>
</protein>
<sequence>MQLYRTYLSLLSGLCDLYRIGGTLSGSRAEEQSYITALADFNDGMYELNILAQAKAQPDHWLTRLLAEWQMLWQELPAERSADASPDLSGLILSDRTDTWHSEALAGLKAMAADFREHSQTY</sequence>
<organism evidence="1 2">
    <name type="scientific">Saccharospirillum mangrovi</name>
    <dbReference type="NCBI Taxonomy" id="2161747"/>
    <lineage>
        <taxon>Bacteria</taxon>
        <taxon>Pseudomonadati</taxon>
        <taxon>Pseudomonadota</taxon>
        <taxon>Gammaproteobacteria</taxon>
        <taxon>Oceanospirillales</taxon>
        <taxon>Saccharospirillaceae</taxon>
        <taxon>Saccharospirillum</taxon>
    </lineage>
</organism>
<dbReference type="Proteomes" id="UP001595617">
    <property type="component" value="Unassembled WGS sequence"/>
</dbReference>
<dbReference type="InterPro" id="IPR046493">
    <property type="entry name" value="DUF6586"/>
</dbReference>
<dbReference type="RefSeq" id="WP_380695765.1">
    <property type="nucleotide sequence ID" value="NZ_JBHRYR010000003.1"/>
</dbReference>